<dbReference type="Pfam" id="PF01420">
    <property type="entry name" value="Methylase_S"/>
    <property type="match status" value="2"/>
</dbReference>
<dbReference type="InterPro" id="IPR044946">
    <property type="entry name" value="Restrct_endonuc_typeI_TRD_sf"/>
</dbReference>
<reference evidence="5 6" key="1">
    <citation type="submission" date="2021-10" db="EMBL/GenBank/DDBJ databases">
        <title>Collection of gut derived symbiotic bacterial strains cultured from healthy donors.</title>
        <authorList>
            <person name="Lin H."/>
            <person name="Littmann E."/>
            <person name="Kohout C."/>
            <person name="Pamer E.G."/>
        </authorList>
    </citation>
    <scope>NUCLEOTIDE SEQUENCE [LARGE SCALE GENOMIC DNA]</scope>
    <source>
        <strain evidence="5 6">DFI.1.165</strain>
    </source>
</reference>
<dbReference type="GO" id="GO:0004519">
    <property type="term" value="F:endonuclease activity"/>
    <property type="evidence" value="ECO:0007669"/>
    <property type="project" value="UniProtKB-KW"/>
</dbReference>
<dbReference type="RefSeq" id="WP_227183466.1">
    <property type="nucleotide sequence ID" value="NZ_JAJCIQ010000003.1"/>
</dbReference>
<dbReference type="Gene3D" id="1.10.287.1120">
    <property type="entry name" value="Bipartite methylase S protein"/>
    <property type="match status" value="1"/>
</dbReference>
<dbReference type="InterPro" id="IPR052021">
    <property type="entry name" value="Type-I_RS_S_subunit"/>
</dbReference>
<dbReference type="EMBL" id="JAJCIS010000003">
    <property type="protein sequence ID" value="MCB7387208.1"/>
    <property type="molecule type" value="Genomic_DNA"/>
</dbReference>
<evidence type="ECO:0000256" key="3">
    <source>
        <dbReference type="ARBA" id="ARBA00023125"/>
    </source>
</evidence>
<keyword evidence="5" id="KW-0540">Nuclease</keyword>
<feature type="domain" description="Type I restriction modification DNA specificity" evidence="4">
    <location>
        <begin position="251"/>
        <end position="398"/>
    </location>
</feature>
<proteinExistence type="inferred from homology"/>
<evidence type="ECO:0000313" key="6">
    <source>
        <dbReference type="Proteomes" id="UP001299546"/>
    </source>
</evidence>
<keyword evidence="5" id="KW-0255">Endonuclease</keyword>
<protein>
    <submittedName>
        <fullName evidence="5">Restriction endonuclease subunit S</fullName>
    </submittedName>
</protein>
<dbReference type="Gene3D" id="3.90.220.20">
    <property type="entry name" value="DNA methylase specificity domains"/>
    <property type="match status" value="2"/>
</dbReference>
<feature type="domain" description="Type I restriction modification DNA specificity" evidence="4">
    <location>
        <begin position="19"/>
        <end position="192"/>
    </location>
</feature>
<evidence type="ECO:0000256" key="2">
    <source>
        <dbReference type="ARBA" id="ARBA00022747"/>
    </source>
</evidence>
<keyword evidence="5" id="KW-0378">Hydrolase</keyword>
<evidence type="ECO:0000313" key="5">
    <source>
        <dbReference type="EMBL" id="MCB7387208.1"/>
    </source>
</evidence>
<comment type="similarity">
    <text evidence="1">Belongs to the type-I restriction system S methylase family.</text>
</comment>
<dbReference type="InterPro" id="IPR000055">
    <property type="entry name" value="Restrct_endonuc_typeI_TRD"/>
</dbReference>
<sequence length="436" mass="49661">MAEYETMKNSGIDWIGAIPSTWKTYTLYQLVTQVKNKNSDLREDNLLSLSYGRIKRKDINSNGGLLPESFNGYNIIEDGDIVLRLTDLQNDHTSLRVGLATERGIITSAYTTLHPIRKETAKYLYYLLHSFDLKKGFYGMGSGVRQGLNYDEVKELRVVLPSDTEQVAIVTYLDEQCKKIDILIAEAKDSIEEYKEWRASLIHRTITKGLNPNTEMRDSGIEWIGKTAASNRIIALRYFIQEYKSGPFGSSLITDKLARDGNILVYTPEHIANQSTVSDKNLYLPNSRREEMSQFFITPGDIIFPIVGSLGRAMLITNEMPEGIINQRLAKFRLDTSKIDTNYFMWLFSKSTFFQPFIDVNCRGSFIVNLTKTIVYAMPIVIPNSIDEQRTITKYLTNKCGAIDSLISEKQSLIDDLDSYKKSLIYETVTGKRKVV</sequence>
<evidence type="ECO:0000256" key="1">
    <source>
        <dbReference type="ARBA" id="ARBA00010923"/>
    </source>
</evidence>
<keyword evidence="6" id="KW-1185">Reference proteome</keyword>
<name>A0ABS8DFL3_9FIRM</name>
<comment type="caution">
    <text evidence="5">The sequence shown here is derived from an EMBL/GenBank/DDBJ whole genome shotgun (WGS) entry which is preliminary data.</text>
</comment>
<dbReference type="Proteomes" id="UP001299546">
    <property type="component" value="Unassembled WGS sequence"/>
</dbReference>
<evidence type="ECO:0000259" key="4">
    <source>
        <dbReference type="Pfam" id="PF01420"/>
    </source>
</evidence>
<dbReference type="PANTHER" id="PTHR30408:SF12">
    <property type="entry name" value="TYPE I RESTRICTION ENZYME MJAVIII SPECIFICITY SUBUNIT"/>
    <property type="match status" value="1"/>
</dbReference>
<gene>
    <name evidence="5" type="ORF">LIZ65_07890</name>
</gene>
<dbReference type="SUPFAM" id="SSF116734">
    <property type="entry name" value="DNA methylase specificity domain"/>
    <property type="match status" value="2"/>
</dbReference>
<dbReference type="PANTHER" id="PTHR30408">
    <property type="entry name" value="TYPE-1 RESTRICTION ENZYME ECOKI SPECIFICITY PROTEIN"/>
    <property type="match status" value="1"/>
</dbReference>
<keyword evidence="2" id="KW-0680">Restriction system</keyword>
<organism evidence="5 6">
    <name type="scientific">Bariatricus massiliensis</name>
    <dbReference type="NCBI Taxonomy" id="1745713"/>
    <lineage>
        <taxon>Bacteria</taxon>
        <taxon>Bacillati</taxon>
        <taxon>Bacillota</taxon>
        <taxon>Clostridia</taxon>
        <taxon>Lachnospirales</taxon>
        <taxon>Lachnospiraceae</taxon>
        <taxon>Bariatricus</taxon>
    </lineage>
</organism>
<keyword evidence="3" id="KW-0238">DNA-binding</keyword>
<accession>A0ABS8DFL3</accession>